<organism evidence="3 4">
    <name type="scientific">Marasmius crinis-equi</name>
    <dbReference type="NCBI Taxonomy" id="585013"/>
    <lineage>
        <taxon>Eukaryota</taxon>
        <taxon>Fungi</taxon>
        <taxon>Dikarya</taxon>
        <taxon>Basidiomycota</taxon>
        <taxon>Agaricomycotina</taxon>
        <taxon>Agaricomycetes</taxon>
        <taxon>Agaricomycetidae</taxon>
        <taxon>Agaricales</taxon>
        <taxon>Marasmiineae</taxon>
        <taxon>Marasmiaceae</taxon>
        <taxon>Marasmius</taxon>
    </lineage>
</organism>
<proteinExistence type="predicted"/>
<gene>
    <name evidence="3" type="ORF">V5O48_005826</name>
</gene>
<dbReference type="EMBL" id="JBAHYK010000243">
    <property type="protein sequence ID" value="KAL0576158.1"/>
    <property type="molecule type" value="Genomic_DNA"/>
</dbReference>
<protein>
    <recommendedName>
        <fullName evidence="2">Ribonuclease H1 N-terminal domain-containing protein</fullName>
    </recommendedName>
</protein>
<name>A0ABR3FLA8_9AGAR</name>
<accession>A0ABR3FLA8</accession>
<dbReference type="Pfam" id="PF01693">
    <property type="entry name" value="Cauli_VI"/>
    <property type="match status" value="1"/>
</dbReference>
<sequence>MASQAPKSREPLASRLASSIRPPSPVNRETGSHFKGGIHLNLLYSELTVPLAGYTSLPGSTVVEVPKLFSSCQTDVDRATTTVKTTVEQRNGWVITTTIKIQRIHPDLWADHIAQALADGSPLSSARGTPRAFSTELPVGGNVDQNNRPDVNGMPEFADTSSDDLTVSDLASADFATEAGTNLVSESSSSAVSVVPDLPSPANTPVSSAVSANLFNGVPHPSAIRRPTDDATASRYYVVFVGRQVGIVRDDWPLVRRLVDGVSGACQQRYKTFDKALLDYYRAWKGIHANGWTPKYVPDSSMTRDELAGLDLNFDDLEM</sequence>
<evidence type="ECO:0000313" key="4">
    <source>
        <dbReference type="Proteomes" id="UP001465976"/>
    </source>
</evidence>
<feature type="domain" description="Ribonuclease H1 N-terminal" evidence="2">
    <location>
        <begin position="235"/>
        <end position="276"/>
    </location>
</feature>
<dbReference type="SUPFAM" id="SSF55658">
    <property type="entry name" value="L9 N-domain-like"/>
    <property type="match status" value="1"/>
</dbReference>
<dbReference type="Gene3D" id="3.40.970.10">
    <property type="entry name" value="Ribonuclease H1, N-terminal domain"/>
    <property type="match status" value="1"/>
</dbReference>
<keyword evidence="4" id="KW-1185">Reference proteome</keyword>
<feature type="region of interest" description="Disordered" evidence="1">
    <location>
        <begin position="1"/>
        <end position="32"/>
    </location>
</feature>
<dbReference type="InterPro" id="IPR037056">
    <property type="entry name" value="RNase_H1_N_sf"/>
</dbReference>
<evidence type="ECO:0000313" key="3">
    <source>
        <dbReference type="EMBL" id="KAL0576158.1"/>
    </source>
</evidence>
<dbReference type="Proteomes" id="UP001465976">
    <property type="component" value="Unassembled WGS sequence"/>
</dbReference>
<feature type="region of interest" description="Disordered" evidence="1">
    <location>
        <begin position="121"/>
        <end position="148"/>
    </location>
</feature>
<evidence type="ECO:0000259" key="2">
    <source>
        <dbReference type="Pfam" id="PF01693"/>
    </source>
</evidence>
<evidence type="ECO:0000256" key="1">
    <source>
        <dbReference type="SAM" id="MobiDB-lite"/>
    </source>
</evidence>
<comment type="caution">
    <text evidence="3">The sequence shown here is derived from an EMBL/GenBank/DDBJ whole genome shotgun (WGS) entry which is preliminary data.</text>
</comment>
<dbReference type="InterPro" id="IPR011320">
    <property type="entry name" value="RNase_H1_N"/>
</dbReference>
<dbReference type="InterPro" id="IPR009027">
    <property type="entry name" value="Ribosomal_bL9/RNase_H1_N"/>
</dbReference>
<reference evidence="3 4" key="1">
    <citation type="submission" date="2024-02" db="EMBL/GenBank/DDBJ databases">
        <title>A draft genome for the cacao thread blight pathogen Marasmius crinis-equi.</title>
        <authorList>
            <person name="Cohen S.P."/>
            <person name="Baruah I.K."/>
            <person name="Amoako-Attah I."/>
            <person name="Bukari Y."/>
            <person name="Meinhardt L.W."/>
            <person name="Bailey B.A."/>
        </authorList>
    </citation>
    <scope>NUCLEOTIDE SEQUENCE [LARGE SCALE GENOMIC DNA]</scope>
    <source>
        <strain evidence="3 4">GH-76</strain>
    </source>
</reference>